<organism evidence="1 2">
    <name type="scientific">Acacia crassicarpa</name>
    <name type="common">northern wattle</name>
    <dbReference type="NCBI Taxonomy" id="499986"/>
    <lineage>
        <taxon>Eukaryota</taxon>
        <taxon>Viridiplantae</taxon>
        <taxon>Streptophyta</taxon>
        <taxon>Embryophyta</taxon>
        <taxon>Tracheophyta</taxon>
        <taxon>Spermatophyta</taxon>
        <taxon>Magnoliopsida</taxon>
        <taxon>eudicotyledons</taxon>
        <taxon>Gunneridae</taxon>
        <taxon>Pentapetalae</taxon>
        <taxon>rosids</taxon>
        <taxon>fabids</taxon>
        <taxon>Fabales</taxon>
        <taxon>Fabaceae</taxon>
        <taxon>Caesalpinioideae</taxon>
        <taxon>mimosoid clade</taxon>
        <taxon>Acacieae</taxon>
        <taxon>Acacia</taxon>
    </lineage>
</organism>
<gene>
    <name evidence="1" type="ORF">QN277_003892</name>
</gene>
<name>A0AAE1MBA6_9FABA</name>
<dbReference type="AlphaFoldDB" id="A0AAE1MBA6"/>
<reference evidence="1" key="1">
    <citation type="submission" date="2023-10" db="EMBL/GenBank/DDBJ databases">
        <title>Chromosome-level genome of the transformable northern wattle, Acacia crassicarpa.</title>
        <authorList>
            <person name="Massaro I."/>
            <person name="Sinha N.R."/>
            <person name="Poethig S."/>
            <person name="Leichty A.R."/>
        </authorList>
    </citation>
    <scope>NUCLEOTIDE SEQUENCE</scope>
    <source>
        <strain evidence="1">Acra3RX</strain>
        <tissue evidence="1">Leaf</tissue>
    </source>
</reference>
<keyword evidence="2" id="KW-1185">Reference proteome</keyword>
<sequence length="153" mass="17427">MGEEGEPKGTRQGVRKEMEEAVETLNTCRSPPLLPPNLHLHRSVKRWWQKLSSLHRRRWCRILLPPLPSDFSCFQWDPRLLGFARGQSASTFPFGEGVFLREDVQVLALHHFLSHVQGSDGFHVLPFALLSLGFSRIAISFSDGFEFGSCLPR</sequence>
<comment type="caution">
    <text evidence="1">The sequence shown here is derived from an EMBL/GenBank/DDBJ whole genome shotgun (WGS) entry which is preliminary data.</text>
</comment>
<proteinExistence type="predicted"/>
<evidence type="ECO:0000313" key="2">
    <source>
        <dbReference type="Proteomes" id="UP001293593"/>
    </source>
</evidence>
<dbReference type="EMBL" id="JAWXYG010000010">
    <property type="protein sequence ID" value="KAK4260827.1"/>
    <property type="molecule type" value="Genomic_DNA"/>
</dbReference>
<accession>A0AAE1MBA6</accession>
<dbReference type="Proteomes" id="UP001293593">
    <property type="component" value="Unassembled WGS sequence"/>
</dbReference>
<protein>
    <submittedName>
        <fullName evidence="1">Uncharacterized protein</fullName>
    </submittedName>
</protein>
<evidence type="ECO:0000313" key="1">
    <source>
        <dbReference type="EMBL" id="KAK4260827.1"/>
    </source>
</evidence>